<evidence type="ECO:0000256" key="13">
    <source>
        <dbReference type="ARBA" id="ARBA00023204"/>
    </source>
</evidence>
<dbReference type="NCBIfam" id="TIGR00614">
    <property type="entry name" value="recQ_fam"/>
    <property type="match status" value="1"/>
</dbReference>
<dbReference type="EMBL" id="BAABBO010000016">
    <property type="protein sequence ID" value="GAA3972894.1"/>
    <property type="molecule type" value="Genomic_DNA"/>
</dbReference>
<comment type="similarity">
    <text evidence="3">Belongs to the helicase family. RecQ subfamily.</text>
</comment>
<keyword evidence="8 21" id="KW-0347">Helicase</keyword>
<dbReference type="InterPro" id="IPR036388">
    <property type="entry name" value="WH-like_DNA-bd_sf"/>
</dbReference>
<feature type="region of interest" description="Disordered" evidence="17">
    <location>
        <begin position="498"/>
        <end position="527"/>
    </location>
</feature>
<dbReference type="PROSITE" id="PS51194">
    <property type="entry name" value="HELICASE_CTER"/>
    <property type="match status" value="1"/>
</dbReference>
<evidence type="ECO:0000256" key="16">
    <source>
        <dbReference type="NCBIfam" id="TIGR01389"/>
    </source>
</evidence>
<dbReference type="SMART" id="SM00956">
    <property type="entry name" value="RQC"/>
    <property type="match status" value="1"/>
</dbReference>
<keyword evidence="10" id="KW-0067">ATP-binding</keyword>
<keyword evidence="13" id="KW-0234">DNA repair</keyword>
<dbReference type="Gene3D" id="3.40.50.300">
    <property type="entry name" value="P-loop containing nucleotide triphosphate hydrolases"/>
    <property type="match status" value="2"/>
</dbReference>
<dbReference type="InterPro" id="IPR044876">
    <property type="entry name" value="HRDC_dom_sf"/>
</dbReference>
<dbReference type="SUPFAM" id="SSF52540">
    <property type="entry name" value="P-loop containing nucleoside triphosphate hydrolases"/>
    <property type="match status" value="2"/>
</dbReference>
<dbReference type="CDD" id="cd18794">
    <property type="entry name" value="SF2_C_RecQ"/>
    <property type="match status" value="1"/>
</dbReference>
<dbReference type="Proteomes" id="UP001501337">
    <property type="component" value="Unassembled WGS sequence"/>
</dbReference>
<dbReference type="PROSITE" id="PS50967">
    <property type="entry name" value="HRDC"/>
    <property type="match status" value="1"/>
</dbReference>
<dbReference type="SUPFAM" id="SSF47819">
    <property type="entry name" value="HRDC-like"/>
    <property type="match status" value="1"/>
</dbReference>
<feature type="compositionally biased region" description="Basic and acidic residues" evidence="17">
    <location>
        <begin position="498"/>
        <end position="507"/>
    </location>
</feature>
<dbReference type="Pfam" id="PF09382">
    <property type="entry name" value="RQC"/>
    <property type="match status" value="1"/>
</dbReference>
<evidence type="ECO:0000259" key="19">
    <source>
        <dbReference type="PROSITE" id="PS51192"/>
    </source>
</evidence>
<evidence type="ECO:0000256" key="3">
    <source>
        <dbReference type="ARBA" id="ARBA00005446"/>
    </source>
</evidence>
<keyword evidence="14" id="KW-0413">Isomerase</keyword>
<dbReference type="Pfam" id="PF16124">
    <property type="entry name" value="RecQ_Zn_bind"/>
    <property type="match status" value="1"/>
</dbReference>
<dbReference type="PANTHER" id="PTHR13710:SF105">
    <property type="entry name" value="ATP-DEPENDENT DNA HELICASE Q1"/>
    <property type="match status" value="1"/>
</dbReference>
<reference evidence="22" key="1">
    <citation type="journal article" date="2019" name="Int. J. Syst. Evol. Microbiol.">
        <title>The Global Catalogue of Microorganisms (GCM) 10K type strain sequencing project: providing services to taxonomists for standard genome sequencing and annotation.</title>
        <authorList>
            <consortium name="The Broad Institute Genomics Platform"/>
            <consortium name="The Broad Institute Genome Sequencing Center for Infectious Disease"/>
            <person name="Wu L."/>
            <person name="Ma J."/>
        </authorList>
    </citation>
    <scope>NUCLEOTIDE SEQUENCE [LARGE SCALE GENOMIC DNA]</scope>
    <source>
        <strain evidence="22">JCM 17555</strain>
    </source>
</reference>
<dbReference type="Pfam" id="PF00270">
    <property type="entry name" value="DEAD"/>
    <property type="match status" value="1"/>
</dbReference>
<keyword evidence="6" id="KW-0227">DNA damage</keyword>
<organism evidence="21 22">
    <name type="scientific">Allohahella marinimesophila</name>
    <dbReference type="NCBI Taxonomy" id="1054972"/>
    <lineage>
        <taxon>Bacteria</taxon>
        <taxon>Pseudomonadati</taxon>
        <taxon>Pseudomonadota</taxon>
        <taxon>Gammaproteobacteria</taxon>
        <taxon>Oceanospirillales</taxon>
        <taxon>Hahellaceae</taxon>
        <taxon>Allohahella</taxon>
    </lineage>
</organism>
<evidence type="ECO:0000259" key="18">
    <source>
        <dbReference type="PROSITE" id="PS50967"/>
    </source>
</evidence>
<keyword evidence="12" id="KW-0233">DNA recombination</keyword>
<keyword evidence="22" id="KW-1185">Reference proteome</keyword>
<dbReference type="InterPro" id="IPR018982">
    <property type="entry name" value="RQC_domain"/>
</dbReference>
<evidence type="ECO:0000256" key="12">
    <source>
        <dbReference type="ARBA" id="ARBA00023172"/>
    </source>
</evidence>
<evidence type="ECO:0000313" key="22">
    <source>
        <dbReference type="Proteomes" id="UP001501337"/>
    </source>
</evidence>
<dbReference type="InterPro" id="IPR011545">
    <property type="entry name" value="DEAD/DEAH_box_helicase_dom"/>
</dbReference>
<dbReference type="InterPro" id="IPR032284">
    <property type="entry name" value="RecQ_Zn-bd"/>
</dbReference>
<evidence type="ECO:0000256" key="6">
    <source>
        <dbReference type="ARBA" id="ARBA00022763"/>
    </source>
</evidence>
<evidence type="ECO:0000256" key="10">
    <source>
        <dbReference type="ARBA" id="ARBA00022840"/>
    </source>
</evidence>
<dbReference type="InterPro" id="IPR014001">
    <property type="entry name" value="Helicase_ATP-bd"/>
</dbReference>
<dbReference type="EC" id="5.6.2.4" evidence="16"/>
<keyword evidence="7" id="KW-0378">Hydrolase</keyword>
<dbReference type="Gene3D" id="1.10.150.80">
    <property type="entry name" value="HRDC domain"/>
    <property type="match status" value="1"/>
</dbReference>
<evidence type="ECO:0000256" key="4">
    <source>
        <dbReference type="ARBA" id="ARBA00022723"/>
    </source>
</evidence>
<protein>
    <recommendedName>
        <fullName evidence="16">DNA helicase RecQ</fullName>
        <ecNumber evidence="16">5.6.2.4</ecNumber>
    </recommendedName>
</protein>
<name>A0ABP7PXU7_9GAMM</name>
<proteinExistence type="inferred from homology"/>
<gene>
    <name evidence="21" type="primary">recQ</name>
    <name evidence="21" type="ORF">GCM10022278_32710</name>
</gene>
<dbReference type="InterPro" id="IPR027417">
    <property type="entry name" value="P-loop_NTPase"/>
</dbReference>
<dbReference type="Gene3D" id="1.10.10.10">
    <property type="entry name" value="Winged helix-like DNA-binding domain superfamily/Winged helix DNA-binding domain"/>
    <property type="match status" value="1"/>
</dbReference>
<evidence type="ECO:0000256" key="7">
    <source>
        <dbReference type="ARBA" id="ARBA00022801"/>
    </source>
</evidence>
<dbReference type="PANTHER" id="PTHR13710">
    <property type="entry name" value="DNA HELICASE RECQ FAMILY MEMBER"/>
    <property type="match status" value="1"/>
</dbReference>
<dbReference type="InterPro" id="IPR002121">
    <property type="entry name" value="HRDC_dom"/>
</dbReference>
<evidence type="ECO:0000313" key="21">
    <source>
        <dbReference type="EMBL" id="GAA3972894.1"/>
    </source>
</evidence>
<evidence type="ECO:0000256" key="14">
    <source>
        <dbReference type="ARBA" id="ARBA00023235"/>
    </source>
</evidence>
<evidence type="ECO:0000256" key="11">
    <source>
        <dbReference type="ARBA" id="ARBA00023125"/>
    </source>
</evidence>
<accession>A0ABP7PXU7</accession>
<comment type="cofactor">
    <cofactor evidence="2">
        <name>Zn(2+)</name>
        <dbReference type="ChEBI" id="CHEBI:29105"/>
    </cofactor>
</comment>
<feature type="domain" description="HRDC" evidence="18">
    <location>
        <begin position="528"/>
        <end position="608"/>
    </location>
</feature>
<dbReference type="Pfam" id="PF00570">
    <property type="entry name" value="HRDC"/>
    <property type="match status" value="1"/>
</dbReference>
<evidence type="ECO:0000256" key="5">
    <source>
        <dbReference type="ARBA" id="ARBA00022741"/>
    </source>
</evidence>
<evidence type="ECO:0000256" key="9">
    <source>
        <dbReference type="ARBA" id="ARBA00022833"/>
    </source>
</evidence>
<evidence type="ECO:0000256" key="1">
    <source>
        <dbReference type="ARBA" id="ARBA00001946"/>
    </source>
</evidence>
<feature type="domain" description="Helicase ATP-binding" evidence="19">
    <location>
        <begin position="26"/>
        <end position="194"/>
    </location>
</feature>
<comment type="caution">
    <text evidence="21">The sequence shown here is derived from an EMBL/GenBank/DDBJ whole genome shotgun (WGS) entry which is preliminary data.</text>
</comment>
<dbReference type="InterPro" id="IPR004589">
    <property type="entry name" value="DNA_helicase_ATP-dep_RecQ"/>
</dbReference>
<evidence type="ECO:0000256" key="17">
    <source>
        <dbReference type="SAM" id="MobiDB-lite"/>
    </source>
</evidence>
<dbReference type="InterPro" id="IPR006293">
    <property type="entry name" value="DNA_helicase_ATP-dep_RecQ_bac"/>
</dbReference>
<dbReference type="InterPro" id="IPR010997">
    <property type="entry name" value="HRDC-like_sf"/>
</dbReference>
<sequence>MMDQARAVLRDTYGYTDFRGEQAAAIQAVLERQDALVIMPTGGGKSACYQIPALVMPGTAIIVSPLIALMEDQVSALKLLGIEAEVLNSSIERQQQQAIEARLRKGEIKLLYMAPERLLLPYNLELLSNLDISLFAIDEAHCVSQWGHDFRQDYLGLGQLKQRFPKVPVIALTATADARTREDIIENLHLQTPERLIGGFDRPNIRYTVAPKQDARRQLKQFLSRHEGEAGVIYCMSRKKTEETATWLSSQGFTALPYHAGLPAATKTKHQQRFLREEAVIIVATIAFGMGIDKPDVRFVVHLDLPKTVESYYQETGRAGRDGEPAEAWMIYGLQDVVRLGQMVDNSSLSPEHKRFERGKLNQLLGWCEATTCRRRALLSYFDEDSPEACGNCDVCLEPPVTLDGTEAAQKLLSTIYRTGQRFGAGHVIDVLRGKESDKAFQGDHHQLSVFGIGQDRSPAQWQSLLRQLIVQGYVYADAERFGALRLHEKSRELLRGETRLSIREDPPAPAKGSRPTKSGGKRSVDVPDEEMDLWEALRACRTRLASEQNVPPYVVFHDATLMQMLTLKPDSEEALGQISGIGEAKLQRYGSDFLATIANFTSQPVQGEA</sequence>
<dbReference type="NCBIfam" id="TIGR01389">
    <property type="entry name" value="recQ"/>
    <property type="match status" value="1"/>
</dbReference>
<keyword evidence="5" id="KW-0547">Nucleotide-binding</keyword>
<dbReference type="PROSITE" id="PS51192">
    <property type="entry name" value="HELICASE_ATP_BIND_1"/>
    <property type="match status" value="1"/>
</dbReference>
<keyword evidence="4" id="KW-0479">Metal-binding</keyword>
<comment type="catalytic activity">
    <reaction evidence="15">
        <text>Couples ATP hydrolysis with the unwinding of duplex DNA by translocating in the 3'-5' direction.</text>
        <dbReference type="EC" id="5.6.2.4"/>
    </reaction>
</comment>
<dbReference type="SMART" id="SM00487">
    <property type="entry name" value="DEXDc"/>
    <property type="match status" value="1"/>
</dbReference>
<feature type="domain" description="Helicase C-terminal" evidence="20">
    <location>
        <begin position="218"/>
        <end position="362"/>
    </location>
</feature>
<dbReference type="SMART" id="SM00341">
    <property type="entry name" value="HRDC"/>
    <property type="match status" value="1"/>
</dbReference>
<evidence type="ECO:0000259" key="20">
    <source>
        <dbReference type="PROSITE" id="PS51194"/>
    </source>
</evidence>
<comment type="cofactor">
    <cofactor evidence="1">
        <name>Mg(2+)</name>
        <dbReference type="ChEBI" id="CHEBI:18420"/>
    </cofactor>
</comment>
<dbReference type="SMART" id="SM00490">
    <property type="entry name" value="HELICc"/>
    <property type="match status" value="1"/>
</dbReference>
<dbReference type="InterPro" id="IPR001650">
    <property type="entry name" value="Helicase_C-like"/>
</dbReference>
<keyword evidence="9" id="KW-0862">Zinc</keyword>
<keyword evidence="11" id="KW-0238">DNA-binding</keyword>
<evidence type="ECO:0000256" key="8">
    <source>
        <dbReference type="ARBA" id="ARBA00022806"/>
    </source>
</evidence>
<dbReference type="CDD" id="cd17920">
    <property type="entry name" value="DEXHc_RecQ"/>
    <property type="match status" value="1"/>
</dbReference>
<evidence type="ECO:0000256" key="2">
    <source>
        <dbReference type="ARBA" id="ARBA00001947"/>
    </source>
</evidence>
<dbReference type="Pfam" id="PF00271">
    <property type="entry name" value="Helicase_C"/>
    <property type="match status" value="1"/>
</dbReference>
<evidence type="ECO:0000256" key="15">
    <source>
        <dbReference type="ARBA" id="ARBA00034617"/>
    </source>
</evidence>
<dbReference type="GO" id="GO:0004386">
    <property type="term" value="F:helicase activity"/>
    <property type="evidence" value="ECO:0007669"/>
    <property type="project" value="UniProtKB-KW"/>
</dbReference>
<dbReference type="RefSeq" id="WP_344808368.1">
    <property type="nucleotide sequence ID" value="NZ_BAABBO010000016.1"/>
</dbReference>